<keyword evidence="2" id="KW-0378">Hydrolase</keyword>
<evidence type="ECO:0000256" key="2">
    <source>
        <dbReference type="ARBA" id="ARBA00022801"/>
    </source>
</evidence>
<reference evidence="5 6" key="1">
    <citation type="journal article" date="2014" name="PLoS Genet.">
        <title>Phylogenetically driven sequencing of extremely halophilic archaea reveals strategies for static and dynamic osmo-response.</title>
        <authorList>
            <person name="Becker E.A."/>
            <person name="Seitzer P.M."/>
            <person name="Tritt A."/>
            <person name="Larsen D."/>
            <person name="Krusor M."/>
            <person name="Yao A.I."/>
            <person name="Wu D."/>
            <person name="Madern D."/>
            <person name="Eisen J.A."/>
            <person name="Darling A.E."/>
            <person name="Facciotti M.T."/>
        </authorList>
    </citation>
    <scope>NUCLEOTIDE SEQUENCE [LARGE SCALE GENOMIC DNA]</scope>
    <source>
        <strain evidence="5 6">DSM 8989</strain>
    </source>
</reference>
<dbReference type="STRING" id="1227456.C450_18338"/>
<sequence>MTAPLFGVYNDPDRMAVLERMEQWLGTSHAIQTVFTPWSPGAIDELFDRILPSIWTAGRVPLLTWEPFTPTPDATPPDVAARIVAGEYDEYLDRWADRLATWLAGPDSELGTADDRRLYLRLAHEMNGDWYPWSPTVGENDSRTAADPSTYRELWRHAHDRIEREGIDGTHCQWLWCVNHVDVGGVSMEDCYPGDEFVDWLGIDGFNWGDSREWSAWRSPAAVFDDALDRLTHLADKPIAVPEFASTSQTANGHDPARKAAWIRAAYEYLDDAEVALACWFNEDKETDWAAFGGERGTERVAGEPSHEAYATYRGALAGGDRAEPPRSRIVSDAAFLGRG</sequence>
<dbReference type="EMBL" id="AOME01000079">
    <property type="protein sequence ID" value="EMA49249.1"/>
    <property type="molecule type" value="Genomic_DNA"/>
</dbReference>
<evidence type="ECO:0000256" key="3">
    <source>
        <dbReference type="ARBA" id="ARBA00023295"/>
    </source>
</evidence>
<dbReference type="Proteomes" id="UP000011625">
    <property type="component" value="Unassembled WGS sequence"/>
</dbReference>
<accession>M0MWN8</accession>
<proteinExistence type="inferred from homology"/>
<dbReference type="InterPro" id="IPR022790">
    <property type="entry name" value="GH26_dom"/>
</dbReference>
<dbReference type="PANTHER" id="PTHR40079:SF4">
    <property type="entry name" value="GH26 DOMAIN-CONTAINING PROTEIN-RELATED"/>
    <property type="match status" value="1"/>
</dbReference>
<evidence type="ECO:0000256" key="1">
    <source>
        <dbReference type="ARBA" id="ARBA00007754"/>
    </source>
</evidence>
<keyword evidence="3" id="KW-0326">Glycosidase</keyword>
<keyword evidence="6" id="KW-1185">Reference proteome</keyword>
<dbReference type="GO" id="GO:0006080">
    <property type="term" value="P:substituted mannan metabolic process"/>
    <property type="evidence" value="ECO:0007669"/>
    <property type="project" value="InterPro"/>
</dbReference>
<dbReference type="PATRIC" id="fig|1227456.3.peg.3730"/>
<dbReference type="AlphaFoldDB" id="M0MWN8"/>
<comment type="caution">
    <text evidence="5">The sequence shown here is derived from an EMBL/GenBank/DDBJ whole genome shotgun (WGS) entry which is preliminary data.</text>
</comment>
<dbReference type="Pfam" id="PF02156">
    <property type="entry name" value="Glyco_hydro_26"/>
    <property type="match status" value="1"/>
</dbReference>
<comment type="similarity">
    <text evidence="1">Belongs to the glycosyl hydrolase 26 family.</text>
</comment>
<protein>
    <submittedName>
        <fullName evidence="5">Endoglucanase family protein</fullName>
    </submittedName>
</protein>
<evidence type="ECO:0000259" key="4">
    <source>
        <dbReference type="PROSITE" id="PS51764"/>
    </source>
</evidence>
<dbReference type="PANTHER" id="PTHR40079">
    <property type="entry name" value="MANNAN ENDO-1,4-BETA-MANNOSIDASE E-RELATED"/>
    <property type="match status" value="1"/>
</dbReference>
<feature type="domain" description="GH26" evidence="4">
    <location>
        <begin position="1"/>
        <end position="310"/>
    </location>
</feature>
<gene>
    <name evidence="5" type="ORF">C450_18338</name>
</gene>
<dbReference type="InterPro" id="IPR017853">
    <property type="entry name" value="GH"/>
</dbReference>
<dbReference type="RefSeq" id="WP_005045847.1">
    <property type="nucleotide sequence ID" value="NZ_AOME01000079.1"/>
</dbReference>
<dbReference type="SUPFAM" id="SSF51445">
    <property type="entry name" value="(Trans)glycosidases"/>
    <property type="match status" value="1"/>
</dbReference>
<organism evidence="5 6">
    <name type="scientific">Halococcus salifodinae DSM 8989</name>
    <dbReference type="NCBI Taxonomy" id="1227456"/>
    <lineage>
        <taxon>Archaea</taxon>
        <taxon>Methanobacteriati</taxon>
        <taxon>Methanobacteriota</taxon>
        <taxon>Stenosarchaea group</taxon>
        <taxon>Halobacteria</taxon>
        <taxon>Halobacteriales</taxon>
        <taxon>Halococcaceae</taxon>
        <taxon>Halococcus</taxon>
    </lineage>
</organism>
<dbReference type="PROSITE" id="PS51764">
    <property type="entry name" value="GH26"/>
    <property type="match status" value="1"/>
</dbReference>
<evidence type="ECO:0000313" key="5">
    <source>
        <dbReference type="EMBL" id="EMA49249.1"/>
    </source>
</evidence>
<name>M0MWN8_9EURY</name>
<dbReference type="GO" id="GO:0016985">
    <property type="term" value="F:mannan endo-1,4-beta-mannosidase activity"/>
    <property type="evidence" value="ECO:0007669"/>
    <property type="project" value="InterPro"/>
</dbReference>
<dbReference type="InterPro" id="IPR000805">
    <property type="entry name" value="Glyco_hydro_26"/>
</dbReference>
<evidence type="ECO:0000313" key="6">
    <source>
        <dbReference type="Proteomes" id="UP000011625"/>
    </source>
</evidence>
<dbReference type="OrthoDB" id="210716at2157"/>
<dbReference type="Gene3D" id="3.20.20.80">
    <property type="entry name" value="Glycosidases"/>
    <property type="match status" value="1"/>
</dbReference>